<evidence type="ECO:0000256" key="5">
    <source>
        <dbReference type="ARBA" id="ARBA00022448"/>
    </source>
</evidence>
<evidence type="ECO:0000256" key="11">
    <source>
        <dbReference type="ARBA" id="ARBA00024615"/>
    </source>
</evidence>
<evidence type="ECO:0000256" key="8">
    <source>
        <dbReference type="ARBA" id="ARBA00023055"/>
    </source>
</evidence>
<evidence type="ECO:0000256" key="9">
    <source>
        <dbReference type="ARBA" id="ARBA00023136"/>
    </source>
</evidence>
<keyword evidence="7" id="KW-0072">Autophagy</keyword>
<evidence type="ECO:0000256" key="1">
    <source>
        <dbReference type="ARBA" id="ARBA00004406"/>
    </source>
</evidence>
<feature type="domain" description="Chorein N-terminal" evidence="12">
    <location>
        <begin position="2"/>
        <end position="95"/>
    </location>
</feature>
<evidence type="ECO:0000256" key="3">
    <source>
        <dbReference type="ARBA" id="ARBA00009714"/>
    </source>
</evidence>
<evidence type="ECO:0000256" key="7">
    <source>
        <dbReference type="ARBA" id="ARBA00023006"/>
    </source>
</evidence>
<dbReference type="PANTHER" id="PTHR13190">
    <property type="entry name" value="AUTOPHAGY-RELATED 2, ISOFORM A"/>
    <property type="match status" value="1"/>
</dbReference>
<dbReference type="GO" id="GO:0032266">
    <property type="term" value="F:phosphatidylinositol-3-phosphate binding"/>
    <property type="evidence" value="ECO:0007669"/>
    <property type="project" value="TreeGrafter"/>
</dbReference>
<dbReference type="EMBL" id="CAJOBI010134817">
    <property type="protein sequence ID" value="CAF4740907.1"/>
    <property type="molecule type" value="Genomic_DNA"/>
</dbReference>
<dbReference type="Proteomes" id="UP000676336">
    <property type="component" value="Unassembled WGS sequence"/>
</dbReference>
<keyword evidence="5" id="KW-0813">Transport</keyword>
<dbReference type="AlphaFoldDB" id="A0A8S3APR3"/>
<name>A0A8S3APR3_9BILA</name>
<dbReference type="GO" id="GO:0043495">
    <property type="term" value="F:protein-membrane adaptor activity"/>
    <property type="evidence" value="ECO:0007669"/>
    <property type="project" value="TreeGrafter"/>
</dbReference>
<reference evidence="13" key="1">
    <citation type="submission" date="2021-02" db="EMBL/GenBank/DDBJ databases">
        <authorList>
            <person name="Nowell W R."/>
        </authorList>
    </citation>
    <scope>NUCLEOTIDE SEQUENCE</scope>
</reference>
<keyword evidence="9" id="KW-0472">Membrane</keyword>
<evidence type="ECO:0000313" key="14">
    <source>
        <dbReference type="Proteomes" id="UP000676336"/>
    </source>
</evidence>
<comment type="subcellular location">
    <subcellularLocation>
        <location evidence="1">Endoplasmic reticulum membrane</location>
        <topology evidence="1">Peripheral membrane protein</topology>
    </subcellularLocation>
    <subcellularLocation>
        <location evidence="2">Preautophagosomal structure membrane</location>
        <topology evidence="2">Peripheral membrane protein</topology>
    </subcellularLocation>
</comment>
<gene>
    <name evidence="13" type="ORF">SMN809_LOCUS44718</name>
</gene>
<comment type="similarity">
    <text evidence="3">Belongs to the ATG2 family.</text>
</comment>
<keyword evidence="8" id="KW-0445">Lipid transport</keyword>
<comment type="caution">
    <text evidence="13">The sequence shown here is derived from an EMBL/GenBank/DDBJ whole genome shotgun (WGS) entry which is preliminary data.</text>
</comment>
<dbReference type="GO" id="GO:0061908">
    <property type="term" value="C:phagophore"/>
    <property type="evidence" value="ECO:0007669"/>
    <property type="project" value="TreeGrafter"/>
</dbReference>
<evidence type="ECO:0000259" key="12">
    <source>
        <dbReference type="Pfam" id="PF12624"/>
    </source>
</evidence>
<dbReference type="GO" id="GO:0006869">
    <property type="term" value="P:lipid transport"/>
    <property type="evidence" value="ECO:0007669"/>
    <property type="project" value="UniProtKB-KW"/>
</dbReference>
<organism evidence="13 14">
    <name type="scientific">Rotaria magnacalcarata</name>
    <dbReference type="NCBI Taxonomy" id="392030"/>
    <lineage>
        <taxon>Eukaryota</taxon>
        <taxon>Metazoa</taxon>
        <taxon>Spiralia</taxon>
        <taxon>Gnathifera</taxon>
        <taxon>Rotifera</taxon>
        <taxon>Eurotatoria</taxon>
        <taxon>Bdelloidea</taxon>
        <taxon>Philodinida</taxon>
        <taxon>Philodinidae</taxon>
        <taxon>Rotaria</taxon>
    </lineage>
</organism>
<dbReference type="GO" id="GO:0034045">
    <property type="term" value="C:phagophore assembly site membrane"/>
    <property type="evidence" value="ECO:0007669"/>
    <property type="project" value="UniProtKB-SubCell"/>
</dbReference>
<comment type="catalytic activity">
    <reaction evidence="10">
        <text>a 1,2-diacyl-sn-glycero-3-phospho-L-serine(in) = a 1,2-diacyl-sn-glycero-3-phospho-L-serine(out)</text>
        <dbReference type="Rhea" id="RHEA:38663"/>
        <dbReference type="ChEBI" id="CHEBI:57262"/>
    </reaction>
</comment>
<sequence length="111" mass="12959">MVLKNLVRYIINKYLKEYIEELDYGKVKLDLKNGHVSLEKLHLKPEALTDLSLPVTVATGLIDKLTLVIPWKNLYSIPTKVHIDGFYMLIVPKNGKEKHLKTKRWFPLFLN</sequence>
<evidence type="ECO:0000256" key="2">
    <source>
        <dbReference type="ARBA" id="ARBA00004623"/>
    </source>
</evidence>
<evidence type="ECO:0000313" key="13">
    <source>
        <dbReference type="EMBL" id="CAF4740907.1"/>
    </source>
</evidence>
<dbReference type="GO" id="GO:0061709">
    <property type="term" value="P:reticulophagy"/>
    <property type="evidence" value="ECO:0007669"/>
    <property type="project" value="TreeGrafter"/>
</dbReference>
<keyword evidence="6" id="KW-0256">Endoplasmic reticulum</keyword>
<dbReference type="GO" id="GO:0034727">
    <property type="term" value="P:piecemeal microautophagy of the nucleus"/>
    <property type="evidence" value="ECO:0007669"/>
    <property type="project" value="TreeGrafter"/>
</dbReference>
<accession>A0A8S3APR3</accession>
<evidence type="ECO:0000256" key="4">
    <source>
        <dbReference type="ARBA" id="ARBA00018070"/>
    </source>
</evidence>
<dbReference type="InterPro" id="IPR026849">
    <property type="entry name" value="ATG2"/>
</dbReference>
<dbReference type="Pfam" id="PF12624">
    <property type="entry name" value="VPS13_N"/>
    <property type="match status" value="1"/>
</dbReference>
<protein>
    <recommendedName>
        <fullName evidence="4">Autophagy-related protein 2</fullName>
    </recommendedName>
</protein>
<dbReference type="GO" id="GO:0000045">
    <property type="term" value="P:autophagosome assembly"/>
    <property type="evidence" value="ECO:0007669"/>
    <property type="project" value="TreeGrafter"/>
</dbReference>
<dbReference type="GO" id="GO:0000422">
    <property type="term" value="P:autophagy of mitochondrion"/>
    <property type="evidence" value="ECO:0007669"/>
    <property type="project" value="TreeGrafter"/>
</dbReference>
<dbReference type="GO" id="GO:0061723">
    <property type="term" value="P:glycophagy"/>
    <property type="evidence" value="ECO:0007669"/>
    <property type="project" value="TreeGrafter"/>
</dbReference>
<dbReference type="PANTHER" id="PTHR13190:SF1">
    <property type="entry name" value="AUTOPHAGY-RELATED 2, ISOFORM A"/>
    <property type="match status" value="1"/>
</dbReference>
<comment type="catalytic activity">
    <reaction evidence="11">
        <text>a 1,2-diacyl-sn-glycero-3-phosphoethanolamine(in) = a 1,2-diacyl-sn-glycero-3-phosphoethanolamine(out)</text>
        <dbReference type="Rhea" id="RHEA:38895"/>
        <dbReference type="ChEBI" id="CHEBI:64612"/>
    </reaction>
</comment>
<evidence type="ECO:0000256" key="6">
    <source>
        <dbReference type="ARBA" id="ARBA00022824"/>
    </source>
</evidence>
<dbReference type="InterPro" id="IPR026854">
    <property type="entry name" value="VPS13_N"/>
</dbReference>
<evidence type="ECO:0000256" key="10">
    <source>
        <dbReference type="ARBA" id="ARBA00024479"/>
    </source>
</evidence>
<proteinExistence type="inferred from homology"/>
<dbReference type="GO" id="GO:0005789">
    <property type="term" value="C:endoplasmic reticulum membrane"/>
    <property type="evidence" value="ECO:0007669"/>
    <property type="project" value="UniProtKB-SubCell"/>
</dbReference>